<reference evidence="2" key="1">
    <citation type="journal article" date="2020" name="Stud. Mycol.">
        <title>101 Dothideomycetes genomes: a test case for predicting lifestyles and emergence of pathogens.</title>
        <authorList>
            <person name="Haridas S."/>
            <person name="Albert R."/>
            <person name="Binder M."/>
            <person name="Bloem J."/>
            <person name="Labutti K."/>
            <person name="Salamov A."/>
            <person name="Andreopoulos B."/>
            <person name="Baker S."/>
            <person name="Barry K."/>
            <person name="Bills G."/>
            <person name="Bluhm B."/>
            <person name="Cannon C."/>
            <person name="Castanera R."/>
            <person name="Culley D."/>
            <person name="Daum C."/>
            <person name="Ezra D."/>
            <person name="Gonzalez J."/>
            <person name="Henrissat B."/>
            <person name="Kuo A."/>
            <person name="Liang C."/>
            <person name="Lipzen A."/>
            <person name="Lutzoni F."/>
            <person name="Magnuson J."/>
            <person name="Mondo S."/>
            <person name="Nolan M."/>
            <person name="Ohm R."/>
            <person name="Pangilinan J."/>
            <person name="Park H.-J."/>
            <person name="Ramirez L."/>
            <person name="Alfaro M."/>
            <person name="Sun H."/>
            <person name="Tritt A."/>
            <person name="Yoshinaga Y."/>
            <person name="Zwiers L.-H."/>
            <person name="Turgeon B."/>
            <person name="Goodwin S."/>
            <person name="Spatafora J."/>
            <person name="Crous P."/>
            <person name="Grigoriev I."/>
        </authorList>
    </citation>
    <scope>NUCLEOTIDE SEQUENCE</scope>
    <source>
        <strain evidence="2">CBS 121167</strain>
    </source>
</reference>
<protein>
    <recommendedName>
        <fullName evidence="4">Secreted protein</fullName>
    </recommendedName>
</protein>
<sequence length="79" mass="8772">MHAAFDSYLVLHTFLLADIGTSQSHCNLQDRVYTQPVLALFEVLHEGALWLNTIRLSGCISIPTSSPMLTACSLSFKYL</sequence>
<feature type="chain" id="PRO_5025369068" description="Secreted protein" evidence="1">
    <location>
        <begin position="25"/>
        <end position="79"/>
    </location>
</feature>
<gene>
    <name evidence="2" type="ORF">K452DRAFT_290355</name>
</gene>
<feature type="signal peptide" evidence="1">
    <location>
        <begin position="1"/>
        <end position="24"/>
    </location>
</feature>
<dbReference type="AlphaFoldDB" id="A0A6A6B3C4"/>
<dbReference type="EMBL" id="ML995495">
    <property type="protein sequence ID" value="KAF2138699.1"/>
    <property type="molecule type" value="Genomic_DNA"/>
</dbReference>
<organism evidence="2 3">
    <name type="scientific">Aplosporella prunicola CBS 121167</name>
    <dbReference type="NCBI Taxonomy" id="1176127"/>
    <lineage>
        <taxon>Eukaryota</taxon>
        <taxon>Fungi</taxon>
        <taxon>Dikarya</taxon>
        <taxon>Ascomycota</taxon>
        <taxon>Pezizomycotina</taxon>
        <taxon>Dothideomycetes</taxon>
        <taxon>Dothideomycetes incertae sedis</taxon>
        <taxon>Botryosphaeriales</taxon>
        <taxon>Aplosporellaceae</taxon>
        <taxon>Aplosporella</taxon>
    </lineage>
</organism>
<proteinExistence type="predicted"/>
<accession>A0A6A6B3C4</accession>
<evidence type="ECO:0000256" key="1">
    <source>
        <dbReference type="SAM" id="SignalP"/>
    </source>
</evidence>
<keyword evidence="3" id="KW-1185">Reference proteome</keyword>
<evidence type="ECO:0000313" key="3">
    <source>
        <dbReference type="Proteomes" id="UP000799438"/>
    </source>
</evidence>
<keyword evidence="1" id="KW-0732">Signal</keyword>
<dbReference type="Proteomes" id="UP000799438">
    <property type="component" value="Unassembled WGS sequence"/>
</dbReference>
<dbReference type="RefSeq" id="XP_033394412.1">
    <property type="nucleotide sequence ID" value="XM_033540987.1"/>
</dbReference>
<evidence type="ECO:0000313" key="2">
    <source>
        <dbReference type="EMBL" id="KAF2138699.1"/>
    </source>
</evidence>
<name>A0A6A6B3C4_9PEZI</name>
<evidence type="ECO:0008006" key="4">
    <source>
        <dbReference type="Google" id="ProtNLM"/>
    </source>
</evidence>
<dbReference type="GeneID" id="54298483"/>